<evidence type="ECO:0000313" key="3">
    <source>
        <dbReference type="Proteomes" id="UP000627984"/>
    </source>
</evidence>
<name>A0AA37F5Y7_9ACTN</name>
<dbReference type="AlphaFoldDB" id="A0AA37F5Y7"/>
<evidence type="ECO:0000256" key="1">
    <source>
        <dbReference type="SAM" id="MobiDB-lite"/>
    </source>
</evidence>
<organism evidence="2 3">
    <name type="scientific">Planomonospora parontospora</name>
    <dbReference type="NCBI Taxonomy" id="58119"/>
    <lineage>
        <taxon>Bacteria</taxon>
        <taxon>Bacillati</taxon>
        <taxon>Actinomycetota</taxon>
        <taxon>Actinomycetes</taxon>
        <taxon>Streptosporangiales</taxon>
        <taxon>Streptosporangiaceae</taxon>
        <taxon>Planomonospora</taxon>
    </lineage>
</organism>
<gene>
    <name evidence="2" type="ORF">GCM10010126_43880</name>
</gene>
<reference evidence="2" key="1">
    <citation type="journal article" date="2014" name="Int. J. Syst. Evol. Microbiol.">
        <title>Complete genome sequence of Corynebacterium casei LMG S-19264T (=DSM 44701T), isolated from a smear-ripened cheese.</title>
        <authorList>
            <consortium name="US DOE Joint Genome Institute (JGI-PGF)"/>
            <person name="Walter F."/>
            <person name="Albersmeier A."/>
            <person name="Kalinowski J."/>
            <person name="Ruckert C."/>
        </authorList>
    </citation>
    <scope>NUCLEOTIDE SEQUENCE</scope>
    <source>
        <strain evidence="2">JCM 3093</strain>
    </source>
</reference>
<dbReference type="Proteomes" id="UP000627984">
    <property type="component" value="Unassembled WGS sequence"/>
</dbReference>
<comment type="caution">
    <text evidence="2">The sequence shown here is derived from an EMBL/GenBank/DDBJ whole genome shotgun (WGS) entry which is preliminary data.</text>
</comment>
<accession>A0AA37F5Y7</accession>
<evidence type="ECO:0000313" key="2">
    <source>
        <dbReference type="EMBL" id="GGK79767.1"/>
    </source>
</evidence>
<feature type="region of interest" description="Disordered" evidence="1">
    <location>
        <begin position="1"/>
        <end position="46"/>
    </location>
</feature>
<dbReference type="EMBL" id="BMQD01000014">
    <property type="protein sequence ID" value="GGK79767.1"/>
    <property type="molecule type" value="Genomic_DNA"/>
</dbReference>
<proteinExistence type="predicted"/>
<reference evidence="2" key="2">
    <citation type="submission" date="2022-09" db="EMBL/GenBank/DDBJ databases">
        <authorList>
            <person name="Sun Q."/>
            <person name="Ohkuma M."/>
        </authorList>
    </citation>
    <scope>NUCLEOTIDE SEQUENCE</scope>
    <source>
        <strain evidence="2">JCM 3093</strain>
    </source>
</reference>
<sequence>MVIPSVRQAKDPGGGVTSRPRIRVGTGRPRRETFTSGNVHGRTGNGHERIVQSKRDLREFMV</sequence>
<protein>
    <submittedName>
        <fullName evidence="2">Uncharacterized protein</fullName>
    </submittedName>
</protein>